<comment type="caution">
    <text evidence="1">The sequence shown here is derived from an EMBL/GenBank/DDBJ whole genome shotgun (WGS) entry which is preliminary data.</text>
</comment>
<evidence type="ECO:0000313" key="1">
    <source>
        <dbReference type="EMBL" id="TGO03414.1"/>
    </source>
</evidence>
<organism evidence="1 2">
    <name type="scientific">Candidatus Thiomargarita nelsonii</name>
    <dbReference type="NCBI Taxonomy" id="1003181"/>
    <lineage>
        <taxon>Bacteria</taxon>
        <taxon>Pseudomonadati</taxon>
        <taxon>Pseudomonadota</taxon>
        <taxon>Gammaproteobacteria</taxon>
        <taxon>Thiotrichales</taxon>
        <taxon>Thiotrichaceae</taxon>
        <taxon>Thiomargarita</taxon>
    </lineage>
</organism>
<sequence>MLLTAYMDKILLVLDDNEPSQVAKFYYGKSNQMSAEVRDIVVDWLRGQGRTVKRKPATVSEKAIKDCNLKENTLDPLLCQLAIANRGGAPIWTLDSDFWCANPFYPEIKPTCPQDALASVR</sequence>
<evidence type="ECO:0000313" key="2">
    <source>
        <dbReference type="Proteomes" id="UP000030428"/>
    </source>
</evidence>
<name>A0A4E0RTM4_9GAMM</name>
<keyword evidence="2" id="KW-1185">Reference proteome</keyword>
<dbReference type="Proteomes" id="UP000030428">
    <property type="component" value="Unassembled WGS sequence"/>
</dbReference>
<reference evidence="1 2" key="1">
    <citation type="journal article" date="2016" name="Front. Microbiol.">
        <title>Single-Cell (Meta-)Genomics of a Dimorphic Candidatus Thiomargarita nelsonii Reveals Genomic Plasticity.</title>
        <authorList>
            <person name="Flood B.E."/>
            <person name="Fliss P."/>
            <person name="Jones D.S."/>
            <person name="Dick G.J."/>
            <person name="Jain S."/>
            <person name="Kaster A.K."/>
            <person name="Winkel M."/>
            <person name="Mussmann M."/>
            <person name="Bailey J."/>
        </authorList>
    </citation>
    <scope>NUCLEOTIDE SEQUENCE [LARGE SCALE GENOMIC DNA]</scope>
    <source>
        <strain evidence="1">Hydrate Ridge</strain>
    </source>
</reference>
<gene>
    <name evidence="1" type="ORF">PN36_06585</name>
</gene>
<dbReference type="AlphaFoldDB" id="A0A4E0RTM4"/>
<accession>A0A4E0RTM4</accession>
<proteinExistence type="predicted"/>
<protein>
    <recommendedName>
        <fullName evidence="3">PIN domain-containing protein</fullName>
    </recommendedName>
</protein>
<dbReference type="EMBL" id="JSZA02000019">
    <property type="protein sequence ID" value="TGO03414.1"/>
    <property type="molecule type" value="Genomic_DNA"/>
</dbReference>
<evidence type="ECO:0008006" key="3">
    <source>
        <dbReference type="Google" id="ProtNLM"/>
    </source>
</evidence>